<dbReference type="AlphaFoldDB" id="A0A433JI56"/>
<gene>
    <name evidence="9" type="ORF">EKM59_08260</name>
</gene>
<evidence type="ECO:0000256" key="4">
    <source>
        <dbReference type="ARBA" id="ARBA00022827"/>
    </source>
</evidence>
<dbReference type="Gene3D" id="3.30.9.10">
    <property type="entry name" value="D-Amino Acid Oxidase, subunit A, domain 2"/>
    <property type="match status" value="1"/>
</dbReference>
<organism evidence="9 10">
    <name type="scientific">Legionella septentrionalis</name>
    <dbReference type="NCBI Taxonomy" id="2498109"/>
    <lineage>
        <taxon>Bacteria</taxon>
        <taxon>Pseudomonadati</taxon>
        <taxon>Pseudomonadota</taxon>
        <taxon>Gammaproteobacteria</taxon>
        <taxon>Legionellales</taxon>
        <taxon>Legionellaceae</taxon>
        <taxon>Legionella</taxon>
    </lineage>
</organism>
<dbReference type="EC" id="1.1.5.3" evidence="6"/>
<sequence>MEQLYDVAIIGGGINGCGCAADAAMRGLSVFLCEQDDLAAKTSSSSTKLIHGGLRYLEYFDFSLVKKALDERQTLLHIAPHLVHPLPIVLPHKKHMRPSLILRAGLFLYDHLSRKNRLPASQSVRRKQNPEYFAPLAKELSKGFLFYDCITDDARLTVANALQAKQHGAAILTRTKLIAAEACEQQWRLTLQSGKTTPFQIRAKTVINATGPWAEYVNTMLHVPATYNLTLVKGSHIVVHKLYEGQHAYMLQHDDKRIVFVIPYHGYTLIGTTDVAFQQKLEEVHIDAAEINYLLTLVNKYFRQTIDEKDIIHTWSGIRPLLSAEGKSLKALSRDYAYSYYNAPAPLVSIFGGKITTYRRLAEQAVEQLRTTFPHLKPSCTQVTPLPGARFKELDLSRYEAYALDKYFWLDEKILHHYLKNYGTRTELLLADAHTQSDLGLKFTDTLYQIEVNYLINEEWAQTAEDILWRRTKLGFEANAETQLALHDYLSDKKTSHATCRQSEISA</sequence>
<dbReference type="Gene3D" id="3.50.50.60">
    <property type="entry name" value="FAD/NAD(P)-binding domain"/>
    <property type="match status" value="1"/>
</dbReference>
<dbReference type="NCBIfam" id="NF009906">
    <property type="entry name" value="PRK13369.1"/>
    <property type="match status" value="1"/>
</dbReference>
<name>A0A433JI56_9GAMM</name>
<dbReference type="PRINTS" id="PR01001">
    <property type="entry name" value="FADG3PDH"/>
</dbReference>
<dbReference type="RefSeq" id="WP_126954978.1">
    <property type="nucleotide sequence ID" value="NZ_RZGR01000024.1"/>
</dbReference>
<feature type="domain" description="Alpha-glycerophosphate oxidase C-terminal" evidence="8">
    <location>
        <begin position="379"/>
        <end position="483"/>
    </location>
</feature>
<dbReference type="Gene3D" id="6.10.250.1890">
    <property type="match status" value="1"/>
</dbReference>
<evidence type="ECO:0000259" key="7">
    <source>
        <dbReference type="Pfam" id="PF01266"/>
    </source>
</evidence>
<dbReference type="EMBL" id="RZGR01000024">
    <property type="protein sequence ID" value="RUQ84960.1"/>
    <property type="molecule type" value="Genomic_DNA"/>
</dbReference>
<evidence type="ECO:0000256" key="5">
    <source>
        <dbReference type="ARBA" id="ARBA00023002"/>
    </source>
</evidence>
<comment type="cofactor">
    <cofactor evidence="1 6">
        <name>FAD</name>
        <dbReference type="ChEBI" id="CHEBI:57692"/>
    </cofactor>
</comment>
<dbReference type="GO" id="GO:0046168">
    <property type="term" value="P:glycerol-3-phosphate catabolic process"/>
    <property type="evidence" value="ECO:0007669"/>
    <property type="project" value="TreeGrafter"/>
</dbReference>
<dbReference type="InterPro" id="IPR031656">
    <property type="entry name" value="DAO_C"/>
</dbReference>
<dbReference type="InterPro" id="IPR000447">
    <property type="entry name" value="G3P_DH_FAD-dep"/>
</dbReference>
<dbReference type="SUPFAM" id="SSF51905">
    <property type="entry name" value="FAD/NAD(P)-binding domain"/>
    <property type="match status" value="1"/>
</dbReference>
<dbReference type="PROSITE" id="PS00978">
    <property type="entry name" value="FAD_G3PDH_2"/>
    <property type="match status" value="1"/>
</dbReference>
<dbReference type="InterPro" id="IPR006076">
    <property type="entry name" value="FAD-dep_OxRdtase"/>
</dbReference>
<proteinExistence type="inferred from homology"/>
<dbReference type="PANTHER" id="PTHR11985:SF15">
    <property type="entry name" value="GLYCEROL-3-PHOSPHATE DEHYDROGENASE, MITOCHONDRIAL"/>
    <property type="match status" value="1"/>
</dbReference>
<reference evidence="9 10" key="1">
    <citation type="submission" date="2018-12" db="EMBL/GenBank/DDBJ databases">
        <title>Legionella sp,whole genome shotgun sequence.</title>
        <authorList>
            <person name="Wu H."/>
        </authorList>
    </citation>
    <scope>NUCLEOTIDE SEQUENCE [LARGE SCALE GENOMIC DNA]</scope>
    <source>
        <strain evidence="10">km714</strain>
    </source>
</reference>
<dbReference type="InterPro" id="IPR038299">
    <property type="entry name" value="DAO_C_sf"/>
</dbReference>
<evidence type="ECO:0000256" key="3">
    <source>
        <dbReference type="ARBA" id="ARBA00022630"/>
    </source>
</evidence>
<dbReference type="PROSITE" id="PS00977">
    <property type="entry name" value="FAD_G3PDH_1"/>
    <property type="match status" value="1"/>
</dbReference>
<evidence type="ECO:0000259" key="8">
    <source>
        <dbReference type="Pfam" id="PF16901"/>
    </source>
</evidence>
<keyword evidence="3 6" id="KW-0285">Flavoprotein</keyword>
<dbReference type="Proteomes" id="UP000288012">
    <property type="component" value="Unassembled WGS sequence"/>
</dbReference>
<comment type="catalytic activity">
    <reaction evidence="6">
        <text>a quinone + sn-glycerol 3-phosphate = dihydroxyacetone phosphate + a quinol</text>
        <dbReference type="Rhea" id="RHEA:18977"/>
        <dbReference type="ChEBI" id="CHEBI:24646"/>
        <dbReference type="ChEBI" id="CHEBI:57597"/>
        <dbReference type="ChEBI" id="CHEBI:57642"/>
        <dbReference type="ChEBI" id="CHEBI:132124"/>
        <dbReference type="EC" id="1.1.5.3"/>
    </reaction>
</comment>
<keyword evidence="5 6" id="KW-0560">Oxidoreductase</keyword>
<evidence type="ECO:0000313" key="9">
    <source>
        <dbReference type="EMBL" id="RUQ84960.1"/>
    </source>
</evidence>
<evidence type="ECO:0000256" key="1">
    <source>
        <dbReference type="ARBA" id="ARBA00001974"/>
    </source>
</evidence>
<accession>A0A433JI56</accession>
<keyword evidence="4" id="KW-0274">FAD</keyword>
<dbReference type="Gene3D" id="1.10.8.870">
    <property type="entry name" value="Alpha-glycerophosphate oxidase, cap domain"/>
    <property type="match status" value="1"/>
</dbReference>
<dbReference type="Pfam" id="PF16901">
    <property type="entry name" value="DAO_C"/>
    <property type="match status" value="1"/>
</dbReference>
<evidence type="ECO:0000256" key="2">
    <source>
        <dbReference type="ARBA" id="ARBA00007330"/>
    </source>
</evidence>
<evidence type="ECO:0000313" key="10">
    <source>
        <dbReference type="Proteomes" id="UP000288012"/>
    </source>
</evidence>
<dbReference type="GO" id="GO:0004368">
    <property type="term" value="F:glycerol-3-phosphate dehydrogenase (quinone) activity"/>
    <property type="evidence" value="ECO:0007669"/>
    <property type="project" value="UniProtKB-EC"/>
</dbReference>
<protein>
    <recommendedName>
        <fullName evidence="6">Glycerol-3-phosphate dehydrogenase</fullName>
        <ecNumber evidence="6">1.1.5.3</ecNumber>
    </recommendedName>
</protein>
<dbReference type="NCBIfam" id="NF008899">
    <property type="entry name" value="PRK12266.1"/>
    <property type="match status" value="1"/>
</dbReference>
<evidence type="ECO:0000256" key="6">
    <source>
        <dbReference type="RuleBase" id="RU361217"/>
    </source>
</evidence>
<keyword evidence="10" id="KW-1185">Reference proteome</keyword>
<comment type="caution">
    <text evidence="9">The sequence shown here is derived from an EMBL/GenBank/DDBJ whole genome shotgun (WGS) entry which is preliminary data.</text>
</comment>
<feature type="domain" description="FAD dependent oxidoreductase" evidence="7">
    <location>
        <begin position="6"/>
        <end position="326"/>
    </location>
</feature>
<dbReference type="InterPro" id="IPR036188">
    <property type="entry name" value="FAD/NAD-bd_sf"/>
</dbReference>
<dbReference type="GO" id="GO:0009331">
    <property type="term" value="C:glycerol-3-phosphate dehydrogenase (FAD) complex"/>
    <property type="evidence" value="ECO:0007669"/>
    <property type="project" value="UniProtKB-UniRule"/>
</dbReference>
<dbReference type="Pfam" id="PF01266">
    <property type="entry name" value="DAO"/>
    <property type="match status" value="1"/>
</dbReference>
<dbReference type="PANTHER" id="PTHR11985">
    <property type="entry name" value="GLYCEROL-3-PHOSPHATE DEHYDROGENASE"/>
    <property type="match status" value="1"/>
</dbReference>
<comment type="similarity">
    <text evidence="2 6">Belongs to the FAD-dependent glycerol-3-phosphate dehydrogenase family.</text>
</comment>